<accession>A0A645E1Z8</accession>
<feature type="transmembrane region" description="Helical" evidence="2">
    <location>
        <begin position="159"/>
        <end position="179"/>
    </location>
</feature>
<feature type="compositionally biased region" description="Low complexity" evidence="1">
    <location>
        <begin position="1"/>
        <end position="19"/>
    </location>
</feature>
<sequence length="196" mass="20790">MNEPETLLSSPSEPSLDTSAQLSPDEQPASTATPFSPEMILEQLSAEKSSFPVLPGLIGALLGSIPGVLAWVILGQVGFIAGICGWLMIRGAIFGYTKLAGGIDRRGEILSTIVALMMPVASEYLGLAVSIYRNFHDSYGITVSDAISSVPLYLAEPDVLKGIILSLIIGYVLIAIGNIRINPKQKKAEPGQIPRL</sequence>
<evidence type="ECO:0000313" key="3">
    <source>
        <dbReference type="EMBL" id="MPM95697.1"/>
    </source>
</evidence>
<keyword evidence="2" id="KW-1133">Transmembrane helix</keyword>
<feature type="compositionally biased region" description="Polar residues" evidence="1">
    <location>
        <begin position="20"/>
        <end position="33"/>
    </location>
</feature>
<evidence type="ECO:0000256" key="1">
    <source>
        <dbReference type="SAM" id="MobiDB-lite"/>
    </source>
</evidence>
<organism evidence="3">
    <name type="scientific">bioreactor metagenome</name>
    <dbReference type="NCBI Taxonomy" id="1076179"/>
    <lineage>
        <taxon>unclassified sequences</taxon>
        <taxon>metagenomes</taxon>
        <taxon>ecological metagenomes</taxon>
    </lineage>
</organism>
<dbReference type="EMBL" id="VSSQ01042158">
    <property type="protein sequence ID" value="MPM95697.1"/>
    <property type="molecule type" value="Genomic_DNA"/>
</dbReference>
<proteinExistence type="predicted"/>
<feature type="region of interest" description="Disordered" evidence="1">
    <location>
        <begin position="1"/>
        <end position="33"/>
    </location>
</feature>
<comment type="caution">
    <text evidence="3">The sequence shown here is derived from an EMBL/GenBank/DDBJ whole genome shotgun (WGS) entry which is preliminary data.</text>
</comment>
<reference evidence="3" key="1">
    <citation type="submission" date="2019-08" db="EMBL/GenBank/DDBJ databases">
        <authorList>
            <person name="Kucharzyk K."/>
            <person name="Murdoch R.W."/>
            <person name="Higgins S."/>
            <person name="Loffler F."/>
        </authorList>
    </citation>
    <scope>NUCLEOTIDE SEQUENCE</scope>
</reference>
<protein>
    <submittedName>
        <fullName evidence="3">Uncharacterized protein</fullName>
    </submittedName>
</protein>
<keyword evidence="2" id="KW-0472">Membrane</keyword>
<evidence type="ECO:0000256" key="2">
    <source>
        <dbReference type="SAM" id="Phobius"/>
    </source>
</evidence>
<dbReference type="AlphaFoldDB" id="A0A645E1Z8"/>
<feature type="transmembrane region" description="Helical" evidence="2">
    <location>
        <begin position="109"/>
        <end position="132"/>
    </location>
</feature>
<gene>
    <name evidence="3" type="ORF">SDC9_142852</name>
</gene>
<name>A0A645E1Z8_9ZZZZ</name>
<keyword evidence="2" id="KW-0812">Transmembrane</keyword>